<evidence type="ECO:0000313" key="3">
    <source>
        <dbReference type="Proteomes" id="UP001583186"/>
    </source>
</evidence>
<evidence type="ECO:0000313" key="2">
    <source>
        <dbReference type="EMBL" id="KAL1902240.1"/>
    </source>
</evidence>
<sequence length="185" mass="19232">MSDTHSSTPSSPQSSTSTNNDNNNNNNNNANQDQKQTWSGAAYEKYNDMYESWVPWAEDLYLRYFTRHNKASYATEDTLAKTKVTGIKQVDTLQDGVNGLVAGQLGQGGLAQPVGDWVSKEGVNRAERNGKDDKGGYLPSGTPAPISSGAEAVTNGGKSAAGAVGGGVKSVGGAVGGLFGGGKKQ</sequence>
<dbReference type="Proteomes" id="UP001583186">
    <property type="component" value="Unassembled WGS sequence"/>
</dbReference>
<feature type="region of interest" description="Disordered" evidence="1">
    <location>
        <begin position="126"/>
        <end position="164"/>
    </location>
</feature>
<comment type="caution">
    <text evidence="2">The sequence shown here is derived from an EMBL/GenBank/DDBJ whole genome shotgun (WGS) entry which is preliminary data.</text>
</comment>
<feature type="compositionally biased region" description="Low complexity" evidence="1">
    <location>
        <begin position="1"/>
        <end position="34"/>
    </location>
</feature>
<evidence type="ECO:0000256" key="1">
    <source>
        <dbReference type="SAM" id="MobiDB-lite"/>
    </source>
</evidence>
<feature type="region of interest" description="Disordered" evidence="1">
    <location>
        <begin position="1"/>
        <end position="39"/>
    </location>
</feature>
<feature type="compositionally biased region" description="Basic and acidic residues" evidence="1">
    <location>
        <begin position="126"/>
        <end position="135"/>
    </location>
</feature>
<protein>
    <submittedName>
        <fullName evidence="2">Uncharacterized protein</fullName>
    </submittedName>
</protein>
<proteinExistence type="predicted"/>
<keyword evidence="3" id="KW-1185">Reference proteome</keyword>
<organism evidence="2 3">
    <name type="scientific">Sporothrix stenoceras</name>
    <dbReference type="NCBI Taxonomy" id="5173"/>
    <lineage>
        <taxon>Eukaryota</taxon>
        <taxon>Fungi</taxon>
        <taxon>Dikarya</taxon>
        <taxon>Ascomycota</taxon>
        <taxon>Pezizomycotina</taxon>
        <taxon>Sordariomycetes</taxon>
        <taxon>Sordariomycetidae</taxon>
        <taxon>Ophiostomatales</taxon>
        <taxon>Ophiostomataceae</taxon>
        <taxon>Sporothrix</taxon>
    </lineage>
</organism>
<gene>
    <name evidence="2" type="ORF">Sste5346_001216</name>
</gene>
<dbReference type="EMBL" id="JAWCUI010000005">
    <property type="protein sequence ID" value="KAL1902240.1"/>
    <property type="molecule type" value="Genomic_DNA"/>
</dbReference>
<accession>A0ABR3ZPA1</accession>
<name>A0ABR3ZPA1_9PEZI</name>
<reference evidence="2 3" key="1">
    <citation type="journal article" date="2024" name="IMA Fungus">
        <title>IMA Genome - F19 : A genome assembly and annotation guide to empower mycologists, including annotated draft genome sequences of Ceratocystis pirilliformis, Diaporthe australafricana, Fusarium ophioides, Paecilomyces lecythidis, and Sporothrix stenoceras.</title>
        <authorList>
            <person name="Aylward J."/>
            <person name="Wilson A.M."/>
            <person name="Visagie C.M."/>
            <person name="Spraker J."/>
            <person name="Barnes I."/>
            <person name="Buitendag C."/>
            <person name="Ceriani C."/>
            <person name="Del Mar Angel L."/>
            <person name="du Plessis D."/>
            <person name="Fuchs T."/>
            <person name="Gasser K."/>
            <person name="Kramer D."/>
            <person name="Li W."/>
            <person name="Munsamy K."/>
            <person name="Piso A."/>
            <person name="Price J.L."/>
            <person name="Sonnekus B."/>
            <person name="Thomas C."/>
            <person name="van der Nest A."/>
            <person name="van Dijk A."/>
            <person name="van Heerden A."/>
            <person name="van Vuuren N."/>
            <person name="Yilmaz N."/>
            <person name="Duong T.A."/>
            <person name="van der Merwe N.A."/>
            <person name="Wingfield M.J."/>
            <person name="Wingfield B.D."/>
        </authorList>
    </citation>
    <scope>NUCLEOTIDE SEQUENCE [LARGE SCALE GENOMIC DNA]</scope>
    <source>
        <strain evidence="2 3">CMW 5346</strain>
    </source>
</reference>